<dbReference type="PANTHER" id="PTHR13903">
    <property type="entry name" value="PIRIN-RELATED"/>
    <property type="match status" value="1"/>
</dbReference>
<dbReference type="AlphaFoldDB" id="A0A835EKS9"/>
<organism evidence="2 3">
    <name type="scientific">Digitaria exilis</name>
    <dbReference type="NCBI Taxonomy" id="1010633"/>
    <lineage>
        <taxon>Eukaryota</taxon>
        <taxon>Viridiplantae</taxon>
        <taxon>Streptophyta</taxon>
        <taxon>Embryophyta</taxon>
        <taxon>Tracheophyta</taxon>
        <taxon>Spermatophyta</taxon>
        <taxon>Magnoliopsida</taxon>
        <taxon>Liliopsida</taxon>
        <taxon>Poales</taxon>
        <taxon>Poaceae</taxon>
        <taxon>PACMAD clade</taxon>
        <taxon>Panicoideae</taxon>
        <taxon>Panicodae</taxon>
        <taxon>Paniceae</taxon>
        <taxon>Anthephorinae</taxon>
        <taxon>Digitaria</taxon>
    </lineage>
</organism>
<feature type="domain" description="Pirin C-terminal" evidence="1">
    <location>
        <begin position="65"/>
        <end position="170"/>
    </location>
</feature>
<evidence type="ECO:0000313" key="3">
    <source>
        <dbReference type="Proteomes" id="UP000636709"/>
    </source>
</evidence>
<dbReference type="InterPro" id="IPR012093">
    <property type="entry name" value="Pirin"/>
</dbReference>
<proteinExistence type="predicted"/>
<dbReference type="InterPro" id="IPR011051">
    <property type="entry name" value="RmlC_Cupin_sf"/>
</dbReference>
<dbReference type="InterPro" id="IPR008778">
    <property type="entry name" value="Pirin_C_dom"/>
</dbReference>
<comment type="caution">
    <text evidence="2">The sequence shown here is derived from an EMBL/GenBank/DDBJ whole genome shotgun (WGS) entry which is preliminary data.</text>
</comment>
<evidence type="ECO:0000313" key="2">
    <source>
        <dbReference type="EMBL" id="KAF8701817.1"/>
    </source>
</evidence>
<accession>A0A835EKS9</accession>
<sequence>MTVNHRSIIGSALQSCRVEPRYQDLASDAIPVATTDNGGVSVKVIASECLGVRSPLRPRTPALCLDVALRPGVRLHQPIPRGWTACAYVIDGEAHFGGEGATSAGARTLVVFGDGDGDVVDVCAEASGARVMVVAARPHGEAVVRDGPFVMNTREEVEQAREDFRHRRNGFEMANGWTSDHAVAATAR</sequence>
<dbReference type="SUPFAM" id="SSF51182">
    <property type="entry name" value="RmlC-like cupins"/>
    <property type="match status" value="1"/>
</dbReference>
<keyword evidence="3" id="KW-1185">Reference proteome</keyword>
<dbReference type="OrthoDB" id="198735at2759"/>
<gene>
    <name evidence="2" type="ORF">HU200_033138</name>
</gene>
<dbReference type="InterPro" id="IPR014710">
    <property type="entry name" value="RmlC-like_jellyroll"/>
</dbReference>
<dbReference type="Proteomes" id="UP000636709">
    <property type="component" value="Unassembled WGS sequence"/>
</dbReference>
<evidence type="ECO:0000259" key="1">
    <source>
        <dbReference type="Pfam" id="PF05726"/>
    </source>
</evidence>
<dbReference type="Pfam" id="PF05726">
    <property type="entry name" value="Pirin_C"/>
    <property type="match status" value="1"/>
</dbReference>
<protein>
    <recommendedName>
        <fullName evidence="1">Pirin C-terminal domain-containing protein</fullName>
    </recommendedName>
</protein>
<dbReference type="PANTHER" id="PTHR13903:SF11">
    <property type="entry name" value="OS08G0364900 PROTEIN"/>
    <property type="match status" value="1"/>
</dbReference>
<dbReference type="EMBL" id="JACEFO010001795">
    <property type="protein sequence ID" value="KAF8701817.1"/>
    <property type="molecule type" value="Genomic_DNA"/>
</dbReference>
<dbReference type="PIRSF" id="PIRSF006232">
    <property type="entry name" value="Pirin"/>
    <property type="match status" value="1"/>
</dbReference>
<dbReference type="Gene3D" id="2.60.120.10">
    <property type="entry name" value="Jelly Rolls"/>
    <property type="match status" value="2"/>
</dbReference>
<dbReference type="CDD" id="cd02247">
    <property type="entry name" value="cupin_pirin_C"/>
    <property type="match status" value="1"/>
</dbReference>
<reference evidence="2" key="1">
    <citation type="submission" date="2020-07" db="EMBL/GenBank/DDBJ databases">
        <title>Genome sequence and genetic diversity analysis of an under-domesticated orphan crop, white fonio (Digitaria exilis).</title>
        <authorList>
            <person name="Bennetzen J.L."/>
            <person name="Chen S."/>
            <person name="Ma X."/>
            <person name="Wang X."/>
            <person name="Yssel A.E.J."/>
            <person name="Chaluvadi S.R."/>
            <person name="Johnson M."/>
            <person name="Gangashetty P."/>
            <person name="Hamidou F."/>
            <person name="Sanogo M.D."/>
            <person name="Zwaenepoel A."/>
            <person name="Wallace J."/>
            <person name="Van De Peer Y."/>
            <person name="Van Deynze A."/>
        </authorList>
    </citation>
    <scope>NUCLEOTIDE SEQUENCE</scope>
    <source>
        <tissue evidence="2">Leaves</tissue>
    </source>
</reference>
<name>A0A835EKS9_9POAL</name>